<gene>
    <name evidence="7" type="ORF">IV431_08775</name>
</gene>
<dbReference type="EMBL" id="JADOBH010000002">
    <property type="protein sequence ID" value="MBF7955641.1"/>
    <property type="molecule type" value="Genomic_DNA"/>
</dbReference>
<dbReference type="Proteomes" id="UP000600307">
    <property type="component" value="Unassembled WGS sequence"/>
</dbReference>
<comment type="subcellular location">
    <subcellularLocation>
        <location evidence="1">Membrane</location>
    </subcellularLocation>
</comment>
<feature type="domain" description="Dynamin N-terminal" evidence="6">
    <location>
        <begin position="59"/>
        <end position="297"/>
    </location>
</feature>
<reference evidence="7 8" key="1">
    <citation type="submission" date="2020-11" db="EMBL/GenBank/DDBJ databases">
        <title>Taxonomic investigation of Rahnella spp.</title>
        <authorList>
            <person name="Lee S.D."/>
        </authorList>
    </citation>
    <scope>NUCLEOTIDE SEQUENCE [LARGE SCALE GENOMIC DNA]</scope>
    <source>
        <strain evidence="7 8">SAP-10</strain>
    </source>
</reference>
<dbReference type="PANTHER" id="PTHR10465:SF0">
    <property type="entry name" value="SARCALUMENIN"/>
    <property type="match status" value="1"/>
</dbReference>
<organism evidence="7 8">
    <name type="scientific">Rahnella victoriana</name>
    <dbReference type="NCBI Taxonomy" id="1510570"/>
    <lineage>
        <taxon>Bacteria</taxon>
        <taxon>Pseudomonadati</taxon>
        <taxon>Pseudomonadota</taxon>
        <taxon>Gammaproteobacteria</taxon>
        <taxon>Enterobacterales</taxon>
        <taxon>Yersiniaceae</taxon>
        <taxon>Rahnella</taxon>
    </lineage>
</organism>
<evidence type="ECO:0000256" key="4">
    <source>
        <dbReference type="ARBA" id="ARBA00023134"/>
    </source>
</evidence>
<dbReference type="SUPFAM" id="SSF52540">
    <property type="entry name" value="P-loop containing nucleoside triphosphate hydrolases"/>
    <property type="match status" value="1"/>
</dbReference>
<protein>
    <submittedName>
        <fullName evidence="7">Dynamin family protein</fullName>
    </submittedName>
</protein>
<evidence type="ECO:0000256" key="5">
    <source>
        <dbReference type="ARBA" id="ARBA00023136"/>
    </source>
</evidence>
<keyword evidence="8" id="KW-1185">Reference proteome</keyword>
<dbReference type="InterPro" id="IPR045063">
    <property type="entry name" value="Dynamin_N"/>
</dbReference>
<dbReference type="RefSeq" id="WP_131692762.1">
    <property type="nucleotide sequence ID" value="NZ_CBCSED010000013.1"/>
</dbReference>
<accession>A0ABS0DP20</accession>
<keyword evidence="4" id="KW-0342">GTP-binding</keyword>
<evidence type="ECO:0000313" key="7">
    <source>
        <dbReference type="EMBL" id="MBF7955641.1"/>
    </source>
</evidence>
<dbReference type="PANTHER" id="PTHR10465">
    <property type="entry name" value="TRANSMEMBRANE GTPASE FZO1"/>
    <property type="match status" value="1"/>
</dbReference>
<evidence type="ECO:0000256" key="2">
    <source>
        <dbReference type="ARBA" id="ARBA00022741"/>
    </source>
</evidence>
<dbReference type="Pfam" id="PF00350">
    <property type="entry name" value="Dynamin_N"/>
    <property type="match status" value="1"/>
</dbReference>
<dbReference type="InterPro" id="IPR027417">
    <property type="entry name" value="P-loop_NTPase"/>
</dbReference>
<dbReference type="Gene3D" id="3.40.50.300">
    <property type="entry name" value="P-loop containing nucleotide triphosphate hydrolases"/>
    <property type="match status" value="1"/>
</dbReference>
<proteinExistence type="predicted"/>
<comment type="caution">
    <text evidence="7">The sequence shown here is derived from an EMBL/GenBank/DDBJ whole genome shotgun (WGS) entry which is preliminary data.</text>
</comment>
<sequence length="745" mass="83547">MDYQNLIEKAKKLEALFPKVFDLFEQEIQQLKNDQHLDSASSLSAACEKINQDGRLLNIGIVGRVKAGKSSLLNALFFDGQNILPKAATPMTAALTTLTYGEKFSASVEFFTAEDLRQITHNASLYAGELSRIKEKKFQEISARPATSSSPDIERLTTIIDKQALQEIQTRMPEVCASHDQYERMQKSGLTPADLQYAGAIEPENREALSVQLLDYVGANGKYMPYTKVVHISMPLDALKDICVIDTPGMNDPVQSREARTVDLLKTCDVVFIVSPAGQFLNENDLEVIGRITAKEGVQELVLIASQIDTQLYGSEKRPLLNQTLDNIKASLAKRASATLSNLKRSYPEIGTVFDSIIRAPAEHLMHCSGVAQGISCRLETPSSWDANELKTWENLTEDYGDYFSRHNPQLTQNSLASLANIDNIHQKIAAVRDKKDNIMAQKMQSLITQKEQVITRFIEELLQKIRQRITLINSTDLGALAKQSNALVKQRNVLDKRINLIYENCVNHYYNEVSAKLNIEADKLFQQTSQSVEDQRTTETISITRDKAGAFSWVARKLWDGGKETTSKTQTLINTAAAEESLRKFIRMSNEKLKTAANEQHSGLEKEISKNITPKIDEILEGECDVMMIADVILSVVNQIPKEKLTLNINFPDGLRAKGTLKGDPADDYIDEADNFITNIRTIIDNDIEHYFSRVKNTIPPTISSSFVEELDNKINQIANQVENSTQTIDRLQRFTVQLQEVQP</sequence>
<name>A0ABS0DP20_9GAMM</name>
<keyword evidence="5" id="KW-0472">Membrane</keyword>
<dbReference type="InterPro" id="IPR027094">
    <property type="entry name" value="Mitofusin_fam"/>
</dbReference>
<evidence type="ECO:0000256" key="3">
    <source>
        <dbReference type="ARBA" id="ARBA00022801"/>
    </source>
</evidence>
<evidence type="ECO:0000259" key="6">
    <source>
        <dbReference type="Pfam" id="PF00350"/>
    </source>
</evidence>
<evidence type="ECO:0000313" key="8">
    <source>
        <dbReference type="Proteomes" id="UP000600307"/>
    </source>
</evidence>
<keyword evidence="2" id="KW-0547">Nucleotide-binding</keyword>
<keyword evidence="3" id="KW-0378">Hydrolase</keyword>
<evidence type="ECO:0000256" key="1">
    <source>
        <dbReference type="ARBA" id="ARBA00004370"/>
    </source>
</evidence>